<evidence type="ECO:0000256" key="1">
    <source>
        <dbReference type="ARBA" id="ARBA00004123"/>
    </source>
</evidence>
<organism evidence="4 5">
    <name type="scientific">Acrodontium crateriforme</name>
    <dbReference type="NCBI Taxonomy" id="150365"/>
    <lineage>
        <taxon>Eukaryota</taxon>
        <taxon>Fungi</taxon>
        <taxon>Dikarya</taxon>
        <taxon>Ascomycota</taxon>
        <taxon>Pezizomycotina</taxon>
        <taxon>Dothideomycetes</taxon>
        <taxon>Dothideomycetidae</taxon>
        <taxon>Mycosphaerellales</taxon>
        <taxon>Teratosphaeriaceae</taxon>
        <taxon>Acrodontium</taxon>
    </lineage>
</organism>
<dbReference type="SMART" id="SM00066">
    <property type="entry name" value="GAL4"/>
    <property type="match status" value="1"/>
</dbReference>
<dbReference type="GO" id="GO:0005634">
    <property type="term" value="C:nucleus"/>
    <property type="evidence" value="ECO:0007669"/>
    <property type="project" value="UniProtKB-SubCell"/>
</dbReference>
<dbReference type="Gene3D" id="4.10.240.10">
    <property type="entry name" value="Zn(2)-C6 fungal-type DNA-binding domain"/>
    <property type="match status" value="1"/>
</dbReference>
<name>A0AAQ3M634_9PEZI</name>
<dbReference type="AlphaFoldDB" id="A0AAQ3M634"/>
<comment type="subcellular location">
    <subcellularLocation>
        <location evidence="1">Nucleus</location>
    </subcellularLocation>
</comment>
<dbReference type="PROSITE" id="PS50048">
    <property type="entry name" value="ZN2_CY6_FUNGAL_2"/>
    <property type="match status" value="1"/>
</dbReference>
<dbReference type="GO" id="GO:0000976">
    <property type="term" value="F:transcription cis-regulatory region binding"/>
    <property type="evidence" value="ECO:0007669"/>
    <property type="project" value="TreeGrafter"/>
</dbReference>
<evidence type="ECO:0000313" key="4">
    <source>
        <dbReference type="EMBL" id="WPH00803.1"/>
    </source>
</evidence>
<reference evidence="4 5" key="1">
    <citation type="submission" date="2023-11" db="EMBL/GenBank/DDBJ databases">
        <title>An acidophilic fungus is an integral part of prey digestion in a carnivorous sundew plant.</title>
        <authorList>
            <person name="Tsai I.J."/>
        </authorList>
    </citation>
    <scope>NUCLEOTIDE SEQUENCE [LARGE SCALE GENOMIC DNA]</scope>
    <source>
        <strain evidence="4">169a</strain>
    </source>
</reference>
<protein>
    <recommendedName>
        <fullName evidence="3">Zn(2)-C6 fungal-type domain-containing protein</fullName>
    </recommendedName>
</protein>
<dbReference type="SUPFAM" id="SSF57701">
    <property type="entry name" value="Zn2/Cys6 DNA-binding domain"/>
    <property type="match status" value="1"/>
</dbReference>
<sequence>MVQQSTERACDRCRERRVKCDKRQPTCLRCEKLGKPCPGYDKKRKFVDEGATLRKKYHFSDSGESSELTPRSNIQSFAGAETSPSYNAANSPAGLFSVPVSSRNALSSENASAFSIPALNNASGNAFEGQRPPPMNFDQPLQANASSADVLADPLLLPTSDYVVPTVEAEDIINDMWTEPVIDPEWYNIEPDAFYGSGDNSCGFIPNLPNIIDEVDKKDLNSRFDTSATPMSGFSSLHEHNTWDPERQLITSAIITDEREHEMAYLIRHFTESIGPWMDLFDKEEHFAHLVPLKALRDALLRNAIAAVAAKQLGRVKGNKPFFRNQCQKPAAMETIEDVEIDWFYKAANYYDKAITFSRVYLQALSGTLSNPPTPGFQATLSTANSDDLLVAVSIFSLYESLDNLDTGWFQHLAGLKSLLSAVSANQQNQHQTIPSITVGRQASFWNFARADYQAAYINHQKTLLDTEDILLWRNCGLQIQDDGSLYANSLEIKNDPLHCREVAQLVSHTLLWLVLKVVNYLASEQDQLPSARLSNWEYLTQQLDAWHADLPETFQPCAQIKYPLHANGAVSHLREVFFSINQCAAAIQLYHFARILLLLNKPNGAVGVSRLKAYREVSTEAIKHARQICGVALGRPHPAVRVEMLLPLYIAGTCLEADEERRVVLDLLKAIEQDTGCATDAKVRSLIDEWGWSLQAEGMT</sequence>
<feature type="domain" description="Zn(2)-C6 fungal-type" evidence="3">
    <location>
        <begin position="9"/>
        <end position="37"/>
    </location>
</feature>
<dbReference type="EMBL" id="CP138584">
    <property type="protein sequence ID" value="WPH00803.1"/>
    <property type="molecule type" value="Genomic_DNA"/>
</dbReference>
<dbReference type="Proteomes" id="UP001303373">
    <property type="component" value="Chromosome 5"/>
</dbReference>
<dbReference type="CDD" id="cd12148">
    <property type="entry name" value="fungal_TF_MHR"/>
    <property type="match status" value="1"/>
</dbReference>
<dbReference type="GO" id="GO:0000981">
    <property type="term" value="F:DNA-binding transcription factor activity, RNA polymerase II-specific"/>
    <property type="evidence" value="ECO:0007669"/>
    <property type="project" value="InterPro"/>
</dbReference>
<dbReference type="PROSITE" id="PS00463">
    <property type="entry name" value="ZN2_CY6_FUNGAL_1"/>
    <property type="match status" value="1"/>
</dbReference>
<dbReference type="InterPro" id="IPR001138">
    <property type="entry name" value="Zn2Cys6_DnaBD"/>
</dbReference>
<dbReference type="PANTHER" id="PTHR37534">
    <property type="entry name" value="TRANSCRIPTIONAL ACTIVATOR PROTEIN UGA3"/>
    <property type="match status" value="1"/>
</dbReference>
<keyword evidence="5" id="KW-1185">Reference proteome</keyword>
<gene>
    <name evidence="4" type="ORF">R9X50_00363300</name>
</gene>
<evidence type="ECO:0000256" key="2">
    <source>
        <dbReference type="ARBA" id="ARBA00023242"/>
    </source>
</evidence>
<dbReference type="Pfam" id="PF00172">
    <property type="entry name" value="Zn_clus"/>
    <property type="match status" value="1"/>
</dbReference>
<evidence type="ECO:0000313" key="5">
    <source>
        <dbReference type="Proteomes" id="UP001303373"/>
    </source>
</evidence>
<dbReference type="Pfam" id="PF11951">
    <property type="entry name" value="Fungal_trans_2"/>
    <property type="match status" value="1"/>
</dbReference>
<dbReference type="PANTHER" id="PTHR37534:SF9">
    <property type="entry name" value="ZN(II)2CYS6 TRANSCRIPTION FACTOR (EUROFUNG)"/>
    <property type="match status" value="1"/>
</dbReference>
<dbReference type="GO" id="GO:0045944">
    <property type="term" value="P:positive regulation of transcription by RNA polymerase II"/>
    <property type="evidence" value="ECO:0007669"/>
    <property type="project" value="TreeGrafter"/>
</dbReference>
<dbReference type="InterPro" id="IPR021858">
    <property type="entry name" value="Fun_TF"/>
</dbReference>
<evidence type="ECO:0000259" key="3">
    <source>
        <dbReference type="PROSITE" id="PS50048"/>
    </source>
</evidence>
<dbReference type="GO" id="GO:0008270">
    <property type="term" value="F:zinc ion binding"/>
    <property type="evidence" value="ECO:0007669"/>
    <property type="project" value="InterPro"/>
</dbReference>
<dbReference type="CDD" id="cd00067">
    <property type="entry name" value="GAL4"/>
    <property type="match status" value="1"/>
</dbReference>
<proteinExistence type="predicted"/>
<accession>A0AAQ3M634</accession>
<dbReference type="InterPro" id="IPR036864">
    <property type="entry name" value="Zn2-C6_fun-type_DNA-bd_sf"/>
</dbReference>
<keyword evidence="2" id="KW-0539">Nucleus</keyword>